<dbReference type="RefSeq" id="WP_006657780.1">
    <property type="nucleotide sequence ID" value="NZ_ABXW01000014.1"/>
</dbReference>
<dbReference type="EMBL" id="ABXW01000014">
    <property type="protein sequence ID" value="EEB47101.1"/>
    <property type="molecule type" value="Genomic_DNA"/>
</dbReference>
<feature type="transmembrane region" description="Helical" evidence="1">
    <location>
        <begin position="186"/>
        <end position="204"/>
    </location>
</feature>
<dbReference type="AlphaFoldDB" id="B6XBU9"/>
<keyword evidence="1" id="KW-0472">Membrane</keyword>
<evidence type="ECO:0000256" key="1">
    <source>
        <dbReference type="SAM" id="Phobius"/>
    </source>
</evidence>
<feature type="transmembrane region" description="Helical" evidence="1">
    <location>
        <begin position="45"/>
        <end position="66"/>
    </location>
</feature>
<name>B6XBU9_9GAMM</name>
<keyword evidence="1" id="KW-1133">Transmembrane helix</keyword>
<evidence type="ECO:0000313" key="3">
    <source>
        <dbReference type="Proteomes" id="UP000003729"/>
    </source>
</evidence>
<feature type="transmembrane region" description="Helical" evidence="1">
    <location>
        <begin position="73"/>
        <end position="92"/>
    </location>
</feature>
<feature type="transmembrane region" description="Helical" evidence="1">
    <location>
        <begin position="142"/>
        <end position="166"/>
    </location>
</feature>
<proteinExistence type="predicted"/>
<accession>B6XBU9</accession>
<organism evidence="2 3">
    <name type="scientific">Providencia alcalifaciens DSM 30120</name>
    <dbReference type="NCBI Taxonomy" id="520999"/>
    <lineage>
        <taxon>Bacteria</taxon>
        <taxon>Pseudomonadati</taxon>
        <taxon>Pseudomonadota</taxon>
        <taxon>Gammaproteobacteria</taxon>
        <taxon>Enterobacterales</taxon>
        <taxon>Morganellaceae</taxon>
        <taxon>Providencia</taxon>
    </lineage>
</organism>
<evidence type="ECO:0000313" key="2">
    <source>
        <dbReference type="EMBL" id="EEB47101.1"/>
    </source>
</evidence>
<feature type="transmembrane region" description="Helical" evidence="1">
    <location>
        <begin position="12"/>
        <end position="33"/>
    </location>
</feature>
<protein>
    <submittedName>
        <fullName evidence="2">Uncharacterized protein</fullName>
    </submittedName>
</protein>
<keyword evidence="1" id="KW-0812">Transmembrane</keyword>
<feature type="transmembrane region" description="Helical" evidence="1">
    <location>
        <begin position="104"/>
        <end position="121"/>
    </location>
</feature>
<reference evidence="2 3" key="1">
    <citation type="submission" date="2008-10" db="EMBL/GenBank/DDBJ databases">
        <title>Draft genome sequence of Providencia alcalifaciens (DSM 30120).</title>
        <authorList>
            <person name="Sudarsanam P."/>
            <person name="Ley R."/>
            <person name="Guruge J."/>
            <person name="Turnbaugh P.J."/>
            <person name="Mahowald M."/>
            <person name="Liep D."/>
            <person name="Gordon J."/>
        </authorList>
    </citation>
    <scope>NUCLEOTIDE SEQUENCE [LARGE SCALE GENOMIC DNA]</scope>
    <source>
        <strain evidence="2 3">DSM 30120</strain>
    </source>
</reference>
<dbReference type="eggNOG" id="COG0474">
    <property type="taxonomic scope" value="Bacteria"/>
</dbReference>
<gene>
    <name evidence="2" type="ORF">PROVALCAL_00810</name>
</gene>
<reference evidence="2 3" key="2">
    <citation type="submission" date="2008-10" db="EMBL/GenBank/DDBJ databases">
        <authorList>
            <person name="Fulton L."/>
            <person name="Clifton S."/>
            <person name="Fulton B."/>
            <person name="Xu J."/>
            <person name="Minx P."/>
            <person name="Pepin K.H."/>
            <person name="Johnson M."/>
            <person name="Bhonagiri V."/>
            <person name="Nash W.E."/>
            <person name="Mardis E.R."/>
            <person name="Wilson R.K."/>
        </authorList>
    </citation>
    <scope>NUCLEOTIDE SEQUENCE [LARGE SCALE GENOMIC DNA]</scope>
    <source>
        <strain evidence="2 3">DSM 30120</strain>
    </source>
</reference>
<sequence length="205" mass="23174">MEPQTQKESVSKLAYLIVILLSVIQGIIITGTLDYSIRTNVELDPIWIYLPMVFAIFVPSVISFLITNAKQPAFYLNIILTIILIGWINTWQNLETGSSSSSEPFLAVSTLTVLIFFLLPWMQNRQATGRWKAHYSCLVGHYFRNTLFGFFACAIGGLLAFIVKQASFLFGIVNLTTLSHFLNNDYILWIAFLLGFNISVLFFAL</sequence>
<comment type="caution">
    <text evidence="2">The sequence shown here is derived from an EMBL/GenBank/DDBJ whole genome shotgun (WGS) entry which is preliminary data.</text>
</comment>
<dbReference type="Proteomes" id="UP000003729">
    <property type="component" value="Unassembled WGS sequence"/>
</dbReference>